<dbReference type="GO" id="GO:0006310">
    <property type="term" value="P:DNA recombination"/>
    <property type="evidence" value="ECO:0007669"/>
    <property type="project" value="UniProtKB-KW"/>
</dbReference>
<name>A0A9W7QB30_BACCE</name>
<dbReference type="Gene3D" id="1.10.443.10">
    <property type="entry name" value="Intergrase catalytic core"/>
    <property type="match status" value="1"/>
</dbReference>
<protein>
    <submittedName>
        <fullName evidence="2">Tyrosine-type recombinase/integrase</fullName>
    </submittedName>
</protein>
<dbReference type="Proteomes" id="UP000475765">
    <property type="component" value="Unassembled WGS sequence"/>
</dbReference>
<evidence type="ECO:0000313" key="2">
    <source>
        <dbReference type="EMBL" id="KAB2388995.1"/>
    </source>
</evidence>
<dbReference type="InterPro" id="IPR013762">
    <property type="entry name" value="Integrase-like_cat_sf"/>
</dbReference>
<dbReference type="GO" id="GO:0015074">
    <property type="term" value="P:DNA integration"/>
    <property type="evidence" value="ECO:0007669"/>
    <property type="project" value="InterPro"/>
</dbReference>
<dbReference type="GO" id="GO:0003677">
    <property type="term" value="F:DNA binding"/>
    <property type="evidence" value="ECO:0007669"/>
    <property type="project" value="InterPro"/>
</dbReference>
<dbReference type="SUPFAM" id="SSF56349">
    <property type="entry name" value="DNA breaking-rejoining enzymes"/>
    <property type="match status" value="1"/>
</dbReference>
<proteinExistence type="predicted"/>
<reference evidence="2 3" key="1">
    <citation type="submission" date="2019-10" db="EMBL/GenBank/DDBJ databases">
        <title>Bacillus from the desert of Cuatro Cinegas, Coahuila.</title>
        <authorList>
            <person name="Olmedo-Alvarez G."/>
            <person name="Saldana S."/>
            <person name="Barcelo D."/>
        </authorList>
    </citation>
    <scope>NUCLEOTIDE SEQUENCE [LARGE SCALE GENOMIC DNA]</scope>
    <source>
        <strain evidence="2 3">CH417_13T</strain>
    </source>
</reference>
<dbReference type="RefSeq" id="WP_098147925.1">
    <property type="nucleotide sequence ID" value="NZ_WBPL01000037.1"/>
</dbReference>
<evidence type="ECO:0000313" key="3">
    <source>
        <dbReference type="Proteomes" id="UP000475765"/>
    </source>
</evidence>
<comment type="caution">
    <text evidence="2">The sequence shown here is derived from an EMBL/GenBank/DDBJ whole genome shotgun (WGS) entry which is preliminary data.</text>
</comment>
<accession>A0A9W7QB30</accession>
<evidence type="ECO:0000256" key="1">
    <source>
        <dbReference type="ARBA" id="ARBA00023172"/>
    </source>
</evidence>
<keyword evidence="1" id="KW-0233">DNA recombination</keyword>
<dbReference type="InterPro" id="IPR011010">
    <property type="entry name" value="DNA_brk_join_enz"/>
</dbReference>
<organism evidence="2 3">
    <name type="scientific">Bacillus cereus</name>
    <dbReference type="NCBI Taxonomy" id="1396"/>
    <lineage>
        <taxon>Bacteria</taxon>
        <taxon>Bacillati</taxon>
        <taxon>Bacillota</taxon>
        <taxon>Bacilli</taxon>
        <taxon>Bacillales</taxon>
        <taxon>Bacillaceae</taxon>
        <taxon>Bacillus</taxon>
        <taxon>Bacillus cereus group</taxon>
    </lineage>
</organism>
<gene>
    <name evidence="2" type="ORF">F8172_24845</name>
</gene>
<sequence>MLKNLEIYNKEFISDVGIKSYIESLSKVFFSHDKQTKFTQMFDEFKKTGVIINDRFEDTIWLLADKDKRITKISFNIYSLPIYKESLRYYVLLELRQENSLKTIQGKIQFIKQAILVTKGFEDGQCYSQLESFLNNKSASVIFKYATSLAKYLLFIGYEEQDDLIILCKQVAYGYTNTVRNLPVFKDVLTFDWIIRDFQKKWTNTEKEIYFPIILWWNITLIIPMRIKEFILLSRECAQENNGKYTITVPRAKKQARKIHSIDVTDTLTISKRIYDLIQEYICITNENSNNEYLLSYYHYCKSQRYQKTHGNAFKNKKDKTKFEEGQLYTLLKNFYEEIVTKKYGLSLQYIKPLDTRHFAFCNMMFQGFNMLTIARIGGHSSLDAQMHYFNHLEYFSQSSIQYLSDQYRKIPHISLHTEGISNDSNIKKLFSKAFLNQLSQAELEELPRMEYGYCLYSPTNCPVGDCRYCEYFFIPHSEFNLELYKWLNDESEFLWRRVKEQLLLFKTITKNMNYNFTTLEYDELSQAELNYISQDLKKMQEQKARVDTQLDTVANFLFGGAHDEE</sequence>
<dbReference type="AlphaFoldDB" id="A0A9W7QB30"/>
<dbReference type="EMBL" id="WBPP01000045">
    <property type="protein sequence ID" value="KAB2388995.1"/>
    <property type="molecule type" value="Genomic_DNA"/>
</dbReference>